<evidence type="ECO:0000259" key="1">
    <source>
        <dbReference type="Pfam" id="PF13503"/>
    </source>
</evidence>
<protein>
    <submittedName>
        <fullName evidence="2">Uncharacterized protein DUF4123</fullName>
    </submittedName>
</protein>
<reference evidence="2 3" key="1">
    <citation type="submission" date="2019-06" db="EMBL/GenBank/DDBJ databases">
        <title>Genomic Encyclopedia of Archaeal and Bacterial Type Strains, Phase II (KMG-II): from individual species to whole genera.</title>
        <authorList>
            <person name="Goeker M."/>
        </authorList>
    </citation>
    <scope>NUCLEOTIDE SEQUENCE [LARGE SCALE GENOMIC DNA]</scope>
    <source>
        <strain evidence="2 3">DSM 18423</strain>
    </source>
</reference>
<dbReference type="AlphaFoldDB" id="A0A543K5M4"/>
<accession>A0A543K5M4</accession>
<sequence length="432" mass="47565">MGFGMSVFLGFCHVSGGDAPSQLIAAAFCADRPEFEALVGAALAAQGYRLDWAEDVLPAGPWVGRHPSAGGAALARLVHEGRHVALGPMTPLGGVNAPQDEDQDWLHVEEIGPITPLDAQFGVHPKKSVPDALHDALFGQPEPSEAERAAVGDALPPLATYAVLDAAKMPYLLTSLLESSGLRYQSLFQGAAQEDLGEHAPYLVELKDGHDFTRRLFTGPNGIGGLWGKELGIFLRSRAGFDALRKHLRKFTRVQDEEGKWYYFRYWEGDRTCSLCMRLDHPTASTMLCLNGLPLRVIVAPSHQGACVFWLKLLAEPRPFRLPSDLLQDLRQQQGESFLRETLDWMKSHYTPLPPDDDVMASFRRALAPLSSVAIRSAYATRYALAGLALLEAHGKPLDAAMRKTLEQKDRDDARRAEEFLTMVQQHVRPGI</sequence>
<dbReference type="EMBL" id="VFPT01000002">
    <property type="protein sequence ID" value="TQM90376.1"/>
    <property type="molecule type" value="Genomic_DNA"/>
</dbReference>
<gene>
    <name evidence="2" type="ORF">BD293_3754</name>
</gene>
<proteinExistence type="predicted"/>
<feature type="domain" description="DUF4123" evidence="1">
    <location>
        <begin position="161"/>
        <end position="269"/>
    </location>
</feature>
<evidence type="ECO:0000313" key="3">
    <source>
        <dbReference type="Proteomes" id="UP000320582"/>
    </source>
</evidence>
<organism evidence="2 3">
    <name type="scientific">Roseinatronobacter monicus</name>
    <dbReference type="NCBI Taxonomy" id="393481"/>
    <lineage>
        <taxon>Bacteria</taxon>
        <taxon>Pseudomonadati</taxon>
        <taxon>Pseudomonadota</taxon>
        <taxon>Alphaproteobacteria</taxon>
        <taxon>Rhodobacterales</taxon>
        <taxon>Paracoccaceae</taxon>
        <taxon>Roseinatronobacter</taxon>
    </lineage>
</organism>
<name>A0A543K5M4_9RHOB</name>
<dbReference type="InterPro" id="IPR025391">
    <property type="entry name" value="DUF4123"/>
</dbReference>
<dbReference type="Proteomes" id="UP000320582">
    <property type="component" value="Unassembled WGS sequence"/>
</dbReference>
<comment type="caution">
    <text evidence="2">The sequence shown here is derived from an EMBL/GenBank/DDBJ whole genome shotgun (WGS) entry which is preliminary data.</text>
</comment>
<dbReference type="Pfam" id="PF13503">
    <property type="entry name" value="DUF4123"/>
    <property type="match status" value="1"/>
</dbReference>
<keyword evidence="3" id="KW-1185">Reference proteome</keyword>
<dbReference type="OrthoDB" id="6431152at2"/>
<evidence type="ECO:0000313" key="2">
    <source>
        <dbReference type="EMBL" id="TQM90376.1"/>
    </source>
</evidence>